<evidence type="ECO:0000256" key="2">
    <source>
        <dbReference type="ARBA" id="ARBA00023002"/>
    </source>
</evidence>
<dbReference type="OrthoDB" id="9804774at2"/>
<dbReference type="EMBL" id="JEMA01000264">
    <property type="protein sequence ID" value="KYF72426.1"/>
    <property type="molecule type" value="Genomic_DNA"/>
</dbReference>
<gene>
    <name evidence="3" type="ORF">BE15_48065</name>
</gene>
<dbReference type="SUPFAM" id="SSF51735">
    <property type="entry name" value="NAD(P)-binding Rossmann-fold domains"/>
    <property type="match status" value="1"/>
</dbReference>
<comment type="similarity">
    <text evidence="1">Belongs to the short-chain dehydrogenases/reductases (SDR) family.</text>
</comment>
<dbReference type="PANTHER" id="PTHR43639:SF1">
    <property type="entry name" value="SHORT-CHAIN DEHYDROGENASE_REDUCTASE FAMILY PROTEIN"/>
    <property type="match status" value="1"/>
</dbReference>
<dbReference type="CDD" id="cd05233">
    <property type="entry name" value="SDR_c"/>
    <property type="match status" value="1"/>
</dbReference>
<dbReference type="PANTHER" id="PTHR43639">
    <property type="entry name" value="OXIDOREDUCTASE, SHORT-CHAIN DEHYDROGENASE/REDUCTASE FAMILY (AFU_ORTHOLOGUE AFUA_5G02870)"/>
    <property type="match status" value="1"/>
</dbReference>
<reference evidence="3 4" key="1">
    <citation type="submission" date="2014-02" db="EMBL/GenBank/DDBJ databases">
        <title>The small core and large imbalanced accessory genome model reveals a collaborative survival strategy of Sorangium cellulosum strains in nature.</title>
        <authorList>
            <person name="Han K."/>
            <person name="Peng R."/>
            <person name="Blom J."/>
            <person name="Li Y.-Z."/>
        </authorList>
    </citation>
    <scope>NUCLEOTIDE SEQUENCE [LARGE SCALE GENOMIC DNA]</scope>
    <source>
        <strain evidence="3 4">So0008-312</strain>
    </source>
</reference>
<evidence type="ECO:0000313" key="4">
    <source>
        <dbReference type="Proteomes" id="UP000075260"/>
    </source>
</evidence>
<evidence type="ECO:0000256" key="1">
    <source>
        <dbReference type="ARBA" id="ARBA00006484"/>
    </source>
</evidence>
<evidence type="ECO:0008006" key="5">
    <source>
        <dbReference type="Google" id="ProtNLM"/>
    </source>
</evidence>
<organism evidence="3 4">
    <name type="scientific">Sorangium cellulosum</name>
    <name type="common">Polyangium cellulosum</name>
    <dbReference type="NCBI Taxonomy" id="56"/>
    <lineage>
        <taxon>Bacteria</taxon>
        <taxon>Pseudomonadati</taxon>
        <taxon>Myxococcota</taxon>
        <taxon>Polyangia</taxon>
        <taxon>Polyangiales</taxon>
        <taxon>Polyangiaceae</taxon>
        <taxon>Sorangium</taxon>
    </lineage>
</organism>
<dbReference type="Proteomes" id="UP000075260">
    <property type="component" value="Unassembled WGS sequence"/>
</dbReference>
<dbReference type="AlphaFoldDB" id="A0A150QXM9"/>
<dbReference type="PRINTS" id="PR00081">
    <property type="entry name" value="GDHRDH"/>
</dbReference>
<dbReference type="Pfam" id="PF13561">
    <property type="entry name" value="adh_short_C2"/>
    <property type="match status" value="1"/>
</dbReference>
<comment type="caution">
    <text evidence="3">The sequence shown here is derived from an EMBL/GenBank/DDBJ whole genome shotgun (WGS) entry which is preliminary data.</text>
</comment>
<protein>
    <recommendedName>
        <fullName evidence="5">Dehydrogenase</fullName>
    </recommendedName>
</protein>
<keyword evidence="2" id="KW-0560">Oxidoreductase</keyword>
<name>A0A150QXM9_SORCE</name>
<proteinExistence type="inferred from homology"/>
<dbReference type="InterPro" id="IPR036291">
    <property type="entry name" value="NAD(P)-bd_dom_sf"/>
</dbReference>
<sequence length="254" mass="26124">MAGATPAPAERAEGPRRCVVFGGSGTVGRALVAELARAGARVGFTYRQGREIAEDLLRAFPGTTALQVDLGDPRGAAEAADALARRLGGVDAFAHCAVRASSVEPPAFDAIEDVTFEGFADVFAVNVTSAFAAARGLLPHFDGGGNIVLFGSVDGIKPVPSPVPYAASKAALSGLTLSLAKSLGKRGIRVNLVAPGVLEAGASRMLPDDLRAEYLKHCGLRRLGKVEEVAALAAWLALENTYVTGQTVMVDGGL</sequence>
<dbReference type="RefSeq" id="WP_061606359.1">
    <property type="nucleotide sequence ID" value="NZ_JEMA01000264.1"/>
</dbReference>
<dbReference type="GO" id="GO:0016491">
    <property type="term" value="F:oxidoreductase activity"/>
    <property type="evidence" value="ECO:0007669"/>
    <property type="project" value="UniProtKB-KW"/>
</dbReference>
<evidence type="ECO:0000313" key="3">
    <source>
        <dbReference type="EMBL" id="KYF72426.1"/>
    </source>
</evidence>
<dbReference type="InterPro" id="IPR002347">
    <property type="entry name" value="SDR_fam"/>
</dbReference>
<accession>A0A150QXM9</accession>
<dbReference type="Gene3D" id="3.40.50.720">
    <property type="entry name" value="NAD(P)-binding Rossmann-like Domain"/>
    <property type="match status" value="1"/>
</dbReference>